<dbReference type="Proteomes" id="UP001304298">
    <property type="component" value="Unassembled WGS sequence"/>
</dbReference>
<evidence type="ECO:0000313" key="3">
    <source>
        <dbReference type="Proteomes" id="UP001304298"/>
    </source>
</evidence>
<accession>A0ABU5QW98</accession>
<name>A0ABU5QW98_9PSEU</name>
<dbReference type="RefSeq" id="WP_323322783.1">
    <property type="nucleotide sequence ID" value="NZ_JAYFSI010000001.1"/>
</dbReference>
<keyword evidence="3" id="KW-1185">Reference proteome</keyword>
<feature type="region of interest" description="Disordered" evidence="1">
    <location>
        <begin position="45"/>
        <end position="87"/>
    </location>
</feature>
<sequence>MPSTLYVLEHPLCVVDLAEPEIAFGVAVEAGGPVQAPIFGVGEGEGFGQLGREDPAESQRDQQRLVRANHAPGGVTEIRETGPIPVG</sequence>
<feature type="compositionally biased region" description="Basic and acidic residues" evidence="1">
    <location>
        <begin position="51"/>
        <end position="64"/>
    </location>
</feature>
<comment type="caution">
    <text evidence="2">The sequence shown here is derived from an EMBL/GenBank/DDBJ whole genome shotgun (WGS) entry which is preliminary data.</text>
</comment>
<organism evidence="2 3">
    <name type="scientific">Amycolatopsis heterodermiae</name>
    <dbReference type="NCBI Taxonomy" id="3110235"/>
    <lineage>
        <taxon>Bacteria</taxon>
        <taxon>Bacillati</taxon>
        <taxon>Actinomycetota</taxon>
        <taxon>Actinomycetes</taxon>
        <taxon>Pseudonocardiales</taxon>
        <taxon>Pseudonocardiaceae</taxon>
        <taxon>Amycolatopsis</taxon>
    </lineage>
</organism>
<reference evidence="2 3" key="1">
    <citation type="submission" date="2023-12" db="EMBL/GenBank/DDBJ databases">
        <title>Amycolatopsis sp. V23-08.</title>
        <authorList>
            <person name="Somphong A."/>
        </authorList>
    </citation>
    <scope>NUCLEOTIDE SEQUENCE [LARGE SCALE GENOMIC DNA]</scope>
    <source>
        <strain evidence="2 3">V23-08</strain>
    </source>
</reference>
<dbReference type="EMBL" id="JAYFSI010000001">
    <property type="protein sequence ID" value="MEA5358192.1"/>
    <property type="molecule type" value="Genomic_DNA"/>
</dbReference>
<proteinExistence type="predicted"/>
<evidence type="ECO:0000256" key="1">
    <source>
        <dbReference type="SAM" id="MobiDB-lite"/>
    </source>
</evidence>
<gene>
    <name evidence="2" type="ORF">VA596_01480</name>
</gene>
<evidence type="ECO:0000313" key="2">
    <source>
        <dbReference type="EMBL" id="MEA5358192.1"/>
    </source>
</evidence>
<protein>
    <submittedName>
        <fullName evidence="2">Uncharacterized protein</fullName>
    </submittedName>
</protein>